<accession>A0A9N9PTA5</accession>
<dbReference type="AlphaFoldDB" id="A0A9N9PTA5"/>
<evidence type="ECO:0000313" key="1">
    <source>
        <dbReference type="EMBL" id="CAG8974353.1"/>
    </source>
</evidence>
<reference evidence="1" key="1">
    <citation type="submission" date="2021-07" db="EMBL/GenBank/DDBJ databases">
        <authorList>
            <person name="Durling M."/>
        </authorList>
    </citation>
    <scope>NUCLEOTIDE SEQUENCE</scope>
</reference>
<dbReference type="Proteomes" id="UP000701801">
    <property type="component" value="Unassembled WGS sequence"/>
</dbReference>
<protein>
    <submittedName>
        <fullName evidence="1">Uncharacterized protein</fullName>
    </submittedName>
</protein>
<dbReference type="EMBL" id="CAJVRM010000100">
    <property type="protein sequence ID" value="CAG8974353.1"/>
    <property type="molecule type" value="Genomic_DNA"/>
</dbReference>
<gene>
    <name evidence="1" type="ORF">HYALB_00006203</name>
</gene>
<name>A0A9N9PTA5_9HELO</name>
<sequence>MVHEAPEEEDRRRAAFDVGVAVGFGACNSQCVFLLRNYYVGSTQGKNRQQKDFVVGEGQGRTGNDMGV</sequence>
<organism evidence="1 2">
    <name type="scientific">Hymenoscyphus albidus</name>
    <dbReference type="NCBI Taxonomy" id="595503"/>
    <lineage>
        <taxon>Eukaryota</taxon>
        <taxon>Fungi</taxon>
        <taxon>Dikarya</taxon>
        <taxon>Ascomycota</taxon>
        <taxon>Pezizomycotina</taxon>
        <taxon>Leotiomycetes</taxon>
        <taxon>Helotiales</taxon>
        <taxon>Helotiaceae</taxon>
        <taxon>Hymenoscyphus</taxon>
    </lineage>
</organism>
<keyword evidence="2" id="KW-1185">Reference proteome</keyword>
<proteinExistence type="predicted"/>
<evidence type="ECO:0000313" key="2">
    <source>
        <dbReference type="Proteomes" id="UP000701801"/>
    </source>
</evidence>
<comment type="caution">
    <text evidence="1">The sequence shown here is derived from an EMBL/GenBank/DDBJ whole genome shotgun (WGS) entry which is preliminary data.</text>
</comment>